<name>A0A1G6RYI9_9ACTN</name>
<feature type="transmembrane region" description="Helical" evidence="1">
    <location>
        <begin position="6"/>
        <end position="39"/>
    </location>
</feature>
<keyword evidence="1" id="KW-0472">Membrane</keyword>
<gene>
    <name evidence="2" type="ORF">SAMN05216270_101737</name>
</gene>
<evidence type="ECO:0000313" key="3">
    <source>
        <dbReference type="Proteomes" id="UP000198949"/>
    </source>
</evidence>
<keyword evidence="1" id="KW-1133">Transmembrane helix</keyword>
<protein>
    <submittedName>
        <fullName evidence="2">Uncharacterized protein</fullName>
    </submittedName>
</protein>
<dbReference type="RefSeq" id="WP_177154767.1">
    <property type="nucleotide sequence ID" value="NZ_FNAD01000001.1"/>
</dbReference>
<reference evidence="3" key="1">
    <citation type="submission" date="2016-10" db="EMBL/GenBank/DDBJ databases">
        <authorList>
            <person name="Varghese N."/>
            <person name="Submissions S."/>
        </authorList>
    </citation>
    <scope>NUCLEOTIDE SEQUENCE [LARGE SCALE GENOMIC DNA]</scope>
    <source>
        <strain evidence="3">CGMCC 4.3516</strain>
    </source>
</reference>
<dbReference type="EMBL" id="FNAD01000001">
    <property type="protein sequence ID" value="SDD09523.1"/>
    <property type="molecule type" value="Genomic_DNA"/>
</dbReference>
<accession>A0A1G6RYI9</accession>
<dbReference type="Proteomes" id="UP000198949">
    <property type="component" value="Unassembled WGS sequence"/>
</dbReference>
<evidence type="ECO:0000313" key="2">
    <source>
        <dbReference type="EMBL" id="SDD09523.1"/>
    </source>
</evidence>
<dbReference type="AlphaFoldDB" id="A0A1G6RYI9"/>
<keyword evidence="3" id="KW-1185">Reference proteome</keyword>
<organism evidence="2 3">
    <name type="scientific">Glycomyces harbinensis</name>
    <dbReference type="NCBI Taxonomy" id="58114"/>
    <lineage>
        <taxon>Bacteria</taxon>
        <taxon>Bacillati</taxon>
        <taxon>Actinomycetota</taxon>
        <taxon>Actinomycetes</taxon>
        <taxon>Glycomycetales</taxon>
        <taxon>Glycomycetaceae</taxon>
        <taxon>Glycomyces</taxon>
    </lineage>
</organism>
<keyword evidence="1" id="KW-0812">Transmembrane</keyword>
<sequence>MSTFFSVVGAIGIAIALVTVSLLTFLVTGAIFGIGVGVARLRDALSPAS</sequence>
<evidence type="ECO:0000256" key="1">
    <source>
        <dbReference type="SAM" id="Phobius"/>
    </source>
</evidence>
<proteinExistence type="predicted"/>